<reference evidence="5 6" key="1">
    <citation type="journal article" date="2023" name="Nucleic Acids Res.">
        <title>The hologenome of Daphnia magna reveals possible DNA methylation and microbiome-mediated evolution of the host genome.</title>
        <authorList>
            <person name="Chaturvedi A."/>
            <person name="Li X."/>
            <person name="Dhandapani V."/>
            <person name="Marshall H."/>
            <person name="Kissane S."/>
            <person name="Cuenca-Cambronero M."/>
            <person name="Asole G."/>
            <person name="Calvet F."/>
            <person name="Ruiz-Romero M."/>
            <person name="Marangio P."/>
            <person name="Guigo R."/>
            <person name="Rago D."/>
            <person name="Mirbahai L."/>
            <person name="Eastwood N."/>
            <person name="Colbourne J.K."/>
            <person name="Zhou J."/>
            <person name="Mallon E."/>
            <person name="Orsini L."/>
        </authorList>
    </citation>
    <scope>NUCLEOTIDE SEQUENCE [LARGE SCALE GENOMIC DNA]</scope>
    <source>
        <strain evidence="5">LRV0_1</strain>
    </source>
</reference>
<organism evidence="5 6">
    <name type="scientific">Daphnia magna</name>
    <dbReference type="NCBI Taxonomy" id="35525"/>
    <lineage>
        <taxon>Eukaryota</taxon>
        <taxon>Metazoa</taxon>
        <taxon>Ecdysozoa</taxon>
        <taxon>Arthropoda</taxon>
        <taxon>Crustacea</taxon>
        <taxon>Branchiopoda</taxon>
        <taxon>Diplostraca</taxon>
        <taxon>Cladocera</taxon>
        <taxon>Anomopoda</taxon>
        <taxon>Daphniidae</taxon>
        <taxon>Daphnia</taxon>
    </lineage>
</organism>
<keyword evidence="6" id="KW-1185">Reference proteome</keyword>
<gene>
    <name evidence="5" type="ORF">OUZ56_006437</name>
</gene>
<dbReference type="PANTHER" id="PTHR16151">
    <property type="entry name" value="HAUS AUGMIN-LIKE COMPLEX SUBUNIT 6"/>
    <property type="match status" value="1"/>
</dbReference>
<feature type="domain" description="HAUS augmin-like complex subunit 6 N-terminal" evidence="4">
    <location>
        <begin position="79"/>
        <end position="287"/>
    </location>
</feature>
<feature type="transmembrane region" description="Helical" evidence="3">
    <location>
        <begin position="12"/>
        <end position="29"/>
    </location>
</feature>
<dbReference type="InterPro" id="IPR026797">
    <property type="entry name" value="HAUS_6"/>
</dbReference>
<accession>A0ABQ9YVN3</accession>
<evidence type="ECO:0000313" key="6">
    <source>
        <dbReference type="Proteomes" id="UP001234178"/>
    </source>
</evidence>
<dbReference type="EMBL" id="JAOYFB010000001">
    <property type="protein sequence ID" value="KAK4004710.1"/>
    <property type="molecule type" value="Genomic_DNA"/>
</dbReference>
<dbReference type="PANTHER" id="PTHR16151:SF2">
    <property type="entry name" value="HAUS AUGMIN-LIKE COMPLEX SUBUNIT 6"/>
    <property type="match status" value="1"/>
</dbReference>
<dbReference type="InterPro" id="IPR028163">
    <property type="entry name" value="HAUS_6_N"/>
</dbReference>
<feature type="region of interest" description="Disordered" evidence="2">
    <location>
        <begin position="518"/>
        <end position="553"/>
    </location>
</feature>
<evidence type="ECO:0000256" key="3">
    <source>
        <dbReference type="SAM" id="Phobius"/>
    </source>
</evidence>
<keyword evidence="1" id="KW-0175">Coiled coil</keyword>
<evidence type="ECO:0000256" key="2">
    <source>
        <dbReference type="SAM" id="MobiDB-lite"/>
    </source>
</evidence>
<evidence type="ECO:0000313" key="5">
    <source>
        <dbReference type="EMBL" id="KAK4004710.1"/>
    </source>
</evidence>
<proteinExistence type="predicted"/>
<name>A0ABQ9YVN3_9CRUS</name>
<evidence type="ECO:0000259" key="4">
    <source>
        <dbReference type="Pfam" id="PF14661"/>
    </source>
</evidence>
<keyword evidence="3" id="KW-0812">Transmembrane</keyword>
<keyword evidence="3" id="KW-1133">Transmembrane helix</keyword>
<protein>
    <recommendedName>
        <fullName evidence="4">HAUS augmin-like complex subunit 6 N-terminal domain-containing protein</fullName>
    </recommendedName>
</protein>
<keyword evidence="3" id="KW-0472">Membrane</keyword>
<comment type="caution">
    <text evidence="5">The sequence shown here is derived from an EMBL/GenBank/DDBJ whole genome shotgun (WGS) entry which is preliminary data.</text>
</comment>
<feature type="coiled-coil region" evidence="1">
    <location>
        <begin position="252"/>
        <end position="279"/>
    </location>
</feature>
<dbReference type="Proteomes" id="UP001234178">
    <property type="component" value="Unassembled WGS sequence"/>
</dbReference>
<evidence type="ECO:0000256" key="1">
    <source>
        <dbReference type="SAM" id="Coils"/>
    </source>
</evidence>
<sequence>MTKLTNIQAQLALGFWVLALLCAFCYFLLKHFRSLLPFCAPSVSVSHGTMASNISAASCEASTPVENEVTIELDYYNTLFVYLRLLKFDNKSMSEKHKIKFDKDLFRVPNQKAFQLVVHFLFYKLDGSRSKEVFRDVWPITDKKQEAEFRKKVRLWLAEVQENNKDAFQFDGRHINPSMFLSPGGEKFAQLMCALASHILGKIPVRNPPLEPAPVFNSNPLITHLKLQVLKGHLHSEFEAHVKITNSFKEEYQYYKQLARELQSEYRELCEEEIRAKKELCSIAETSALPEPKKKALIDLDNNEICLELASEIEKENENLNTLMKGLLIYEESFKRSWDIIKDVIEMTKGRQACMNGRKLISSFPTDFIEQYQTIHSGSGLELKKNGGHYDLVPLLNLILFSVTAAKEITEKLSFSSLEDELIKLSRLQLSAESRTEVASQLYARWNQIFNEQTEAINKMLSSKFQGNMPMALQSVTPFRNVLIPDKNSAEATTPAALRAALGMTPVEMGAKAKMRLNQLNSGRPSLDLLNRRPARDGRRRKSSQNGNCSVGRPIFEMPELRMLDKRRSQEVCINHKMSSSGLELCRKRSLTPEPSRNSSLNRTPIGTIFLPAHTRMSRPSSLAASPVVGLVAGSHSRKQQTERRSLPQVAQQLEAAALSTPQTTHGGSVWDQAAESIVFDLVRFDSPAAPAHGFIDPNSSFERSAFVSRNLIQRSPEQMDGESRVDNNLDLLKVLETKFISPRRSSLLSRPGSRNSSPLPQDWMDAGGLVLDYEKGLLDASSASLIDDLLDYSQGL</sequence>
<dbReference type="Pfam" id="PF14661">
    <property type="entry name" value="HAUS6_N"/>
    <property type="match status" value="1"/>
</dbReference>